<organism evidence="2 3">
    <name type="scientific">Mycena venus</name>
    <dbReference type="NCBI Taxonomy" id="2733690"/>
    <lineage>
        <taxon>Eukaryota</taxon>
        <taxon>Fungi</taxon>
        <taxon>Dikarya</taxon>
        <taxon>Basidiomycota</taxon>
        <taxon>Agaricomycotina</taxon>
        <taxon>Agaricomycetes</taxon>
        <taxon>Agaricomycetidae</taxon>
        <taxon>Agaricales</taxon>
        <taxon>Marasmiineae</taxon>
        <taxon>Mycenaceae</taxon>
        <taxon>Mycena</taxon>
    </lineage>
</organism>
<dbReference type="SUPFAM" id="SSF48452">
    <property type="entry name" value="TPR-like"/>
    <property type="match status" value="2"/>
</dbReference>
<name>A0A8H7CNX4_9AGAR</name>
<sequence>MPPISPATVDRILEYTSVAANTLHNVATASQIPFLGRVCTLTLTIIPMVQSTRFQRERCLRIVEEIHHSLCALTSLSIHSDDIQAPKMLDQIAKYASALQKLDSCLRSQQELGTIKRLFKQGEITAQFDTCETELRASLASFTVELGAGLATALVEFNIDTETRHQNLLEMISSQSTSIDTVSSIGRSSLNASSGSFSLLPATPKIFHGRESELEDLVNLLTQPTSRIAILGPGGMGKTTLAMAALHDPKVAGKYPTCYFISCDSAYTSNSLNSMIASSLGLESSGALSGVIIRHLSAGPPCLLILDNFETPWEPLEGRAKVEEFISLLADVQHVALLITMRGAERPEKVAWTRPFLRPLLPLTPIAAHQTFIDIADDVHDNLTVGQLLEITDNVPLAIQLIASIAASEGGEATLERWNLERITLLSAGYDKRSNLEISITLSLSSPRMLSSPHALRLLSLMSLLSDGISDLDLVHSNIPIQDIPKCKTTLLRTSLAYIDHAGRFKVLAPIREYIHLARPPSQDLLRPLRNYFIDLLRLYVTWRDEWHTSSIVVDLIPRLVSNFGNLQALLQQGLDSDHADLRESILGIIMLNTLNLTVNRALTPLMLGLPEILSEMNDHELHGRFITSAFEARGFYTLPDPEMAIDKAMEHFRAIQDHDAEARLLNAVAAYYRESVRDLRKAEDYYRLALTVASQSNSYTAKVGSLAGLAIIEWHRGNYSRGLQLAQQIYRVACASGNVRGELNGIRLQAVCCFSLGDFKHAMKWVDTGKEVVVRAGLQGGQMEYQLMDIKASVYERKTEYSSARGIQEAILHRTSAVLSHLNHAYTLINIASLDVSTGASADLVSRNLNAGATSFRNAQYLRGISFCELYDADLRHREGDLTGARDEYIRLFAAAWDTEDEIVCLCLAKLADPTNPVHTETESARWAVIFLAFALCPTVRSLLTVHQALRRLGDVLVRQGEEDTALNVLTVALDGFTRMDIHQSRAECMRTMGDVYVRRGDVCMAREMWEAARPLFERSEQKKSLVGINERLQMLGVAQKS</sequence>
<proteinExistence type="predicted"/>
<gene>
    <name evidence="2" type="ORF">MVEN_01634700</name>
</gene>
<dbReference type="Proteomes" id="UP000620124">
    <property type="component" value="Unassembled WGS sequence"/>
</dbReference>
<dbReference type="Gene3D" id="1.25.40.10">
    <property type="entry name" value="Tetratricopeptide repeat domain"/>
    <property type="match status" value="2"/>
</dbReference>
<comment type="caution">
    <text evidence="2">The sequence shown here is derived from an EMBL/GenBank/DDBJ whole genome shotgun (WGS) entry which is preliminary data.</text>
</comment>
<dbReference type="AlphaFoldDB" id="A0A8H7CNX4"/>
<dbReference type="Gene3D" id="3.40.50.300">
    <property type="entry name" value="P-loop containing nucleotide triphosphate hydrolases"/>
    <property type="match status" value="1"/>
</dbReference>
<dbReference type="InterPro" id="IPR036537">
    <property type="entry name" value="Adaptor_Cbl_N_dom_sf"/>
</dbReference>
<dbReference type="SUPFAM" id="SSF52540">
    <property type="entry name" value="P-loop containing nucleoside triphosphate hydrolases"/>
    <property type="match status" value="1"/>
</dbReference>
<dbReference type="EMBL" id="JACAZI010000014">
    <property type="protein sequence ID" value="KAF7344740.1"/>
    <property type="molecule type" value="Genomic_DNA"/>
</dbReference>
<dbReference type="GO" id="GO:0007166">
    <property type="term" value="P:cell surface receptor signaling pathway"/>
    <property type="evidence" value="ECO:0007669"/>
    <property type="project" value="InterPro"/>
</dbReference>
<evidence type="ECO:0000313" key="2">
    <source>
        <dbReference type="EMBL" id="KAF7344740.1"/>
    </source>
</evidence>
<dbReference type="InterPro" id="IPR059179">
    <property type="entry name" value="MLKL-like_MCAfunc"/>
</dbReference>
<accession>A0A8H7CNX4</accession>
<evidence type="ECO:0000259" key="1">
    <source>
        <dbReference type="Pfam" id="PF20703"/>
    </source>
</evidence>
<protein>
    <submittedName>
        <fullName evidence="2">NB-ARC domain-containing protein</fullName>
    </submittedName>
</protein>
<dbReference type="OrthoDB" id="3027658at2759"/>
<dbReference type="InterPro" id="IPR011990">
    <property type="entry name" value="TPR-like_helical_dom_sf"/>
</dbReference>
<reference evidence="2" key="1">
    <citation type="submission" date="2020-05" db="EMBL/GenBank/DDBJ databases">
        <title>Mycena genomes resolve the evolution of fungal bioluminescence.</title>
        <authorList>
            <person name="Tsai I.J."/>
        </authorList>
    </citation>
    <scope>NUCLEOTIDE SEQUENCE</scope>
    <source>
        <strain evidence="2">CCC161011</strain>
    </source>
</reference>
<dbReference type="CDD" id="cd21037">
    <property type="entry name" value="MLKL_NTD"/>
    <property type="match status" value="1"/>
</dbReference>
<keyword evidence="3" id="KW-1185">Reference proteome</keyword>
<dbReference type="Pfam" id="PF20703">
    <property type="entry name" value="nSTAND1"/>
    <property type="match status" value="1"/>
</dbReference>
<dbReference type="PANTHER" id="PTHR47691:SF3">
    <property type="entry name" value="HTH-TYPE TRANSCRIPTIONAL REGULATOR RV0890C-RELATED"/>
    <property type="match status" value="1"/>
</dbReference>
<evidence type="ECO:0000313" key="3">
    <source>
        <dbReference type="Proteomes" id="UP000620124"/>
    </source>
</evidence>
<feature type="domain" description="Novel STAND NTPase 1" evidence="1">
    <location>
        <begin position="204"/>
        <end position="342"/>
    </location>
</feature>
<dbReference type="InterPro" id="IPR027417">
    <property type="entry name" value="P-loop_NTPase"/>
</dbReference>
<dbReference type="PANTHER" id="PTHR47691">
    <property type="entry name" value="REGULATOR-RELATED"/>
    <property type="match status" value="1"/>
</dbReference>
<dbReference type="Gene3D" id="1.20.930.20">
    <property type="entry name" value="Adaptor protein Cbl, N-terminal domain"/>
    <property type="match status" value="1"/>
</dbReference>
<dbReference type="InterPro" id="IPR049052">
    <property type="entry name" value="nSTAND1"/>
</dbReference>